<dbReference type="Proteomes" id="UP000622166">
    <property type="component" value="Unassembled WGS sequence"/>
</dbReference>
<protein>
    <submittedName>
        <fullName evidence="2">Uncharacterized protein</fullName>
    </submittedName>
</protein>
<dbReference type="EMBL" id="BMVW01000003">
    <property type="protein sequence ID" value="GGZ03214.1"/>
    <property type="molecule type" value="Genomic_DNA"/>
</dbReference>
<organism evidence="2 3">
    <name type="scientific">Streptomyces poonensis</name>
    <dbReference type="NCBI Taxonomy" id="68255"/>
    <lineage>
        <taxon>Bacteria</taxon>
        <taxon>Bacillati</taxon>
        <taxon>Actinomycetota</taxon>
        <taxon>Actinomycetes</taxon>
        <taxon>Kitasatosporales</taxon>
        <taxon>Streptomycetaceae</taxon>
        <taxon>Streptomyces</taxon>
    </lineage>
</organism>
<keyword evidence="3" id="KW-1185">Reference proteome</keyword>
<name>A0A918PEF8_9ACTN</name>
<feature type="region of interest" description="Disordered" evidence="1">
    <location>
        <begin position="1"/>
        <end position="38"/>
    </location>
</feature>
<accession>A0A918PEF8</accession>
<feature type="compositionally biased region" description="Polar residues" evidence="1">
    <location>
        <begin position="332"/>
        <end position="344"/>
    </location>
</feature>
<sequence length="366" mass="38140">MDDNRRQSCRPEPRMTQTTAARDDGAPIHHQDDLPTQIPHAEGTTLMHAHPRTAPATAPTTTPREPVSGSPRRVGPLTGQAGRAVLALAGLTGSMLVLGTPTADAAVPGLMRVERHSAFDSSSTKRATATCPAGKRVVGAGTHVHQGAGEVAVQALRPAADLRSVTVRAVEADSYAGTWRLTAYAICAESLPGLQLVHKSSTSSSADSKGVTASCPDRKKLVGTGADITAGNGAVVLNSLRPNGSLTSSPTRHTAHAFEADPYARNWRLTAYAICATGLPGLTRAERSSNSASADNVSVPVQCRAGKRTTGMGVEIRGGSGEVVLNSLRPDGSTTQAPRTTTGQAFEEDPYPAKWRLTTYAICANQ</sequence>
<proteinExistence type="predicted"/>
<feature type="compositionally biased region" description="Basic and acidic residues" evidence="1">
    <location>
        <begin position="1"/>
        <end position="13"/>
    </location>
</feature>
<reference evidence="2" key="1">
    <citation type="journal article" date="2014" name="Int. J. Syst. Evol. Microbiol.">
        <title>Complete genome sequence of Corynebacterium casei LMG S-19264T (=DSM 44701T), isolated from a smear-ripened cheese.</title>
        <authorList>
            <consortium name="US DOE Joint Genome Institute (JGI-PGF)"/>
            <person name="Walter F."/>
            <person name="Albersmeier A."/>
            <person name="Kalinowski J."/>
            <person name="Ruckert C."/>
        </authorList>
    </citation>
    <scope>NUCLEOTIDE SEQUENCE</scope>
    <source>
        <strain evidence="2">JCM 4815</strain>
    </source>
</reference>
<evidence type="ECO:0000313" key="2">
    <source>
        <dbReference type="EMBL" id="GGZ03214.1"/>
    </source>
</evidence>
<evidence type="ECO:0000313" key="3">
    <source>
        <dbReference type="Proteomes" id="UP000622166"/>
    </source>
</evidence>
<feature type="region of interest" description="Disordered" evidence="1">
    <location>
        <begin position="52"/>
        <end position="76"/>
    </location>
</feature>
<evidence type="ECO:0000256" key="1">
    <source>
        <dbReference type="SAM" id="MobiDB-lite"/>
    </source>
</evidence>
<gene>
    <name evidence="2" type="ORF">GCM10010365_22470</name>
</gene>
<feature type="compositionally biased region" description="Low complexity" evidence="1">
    <location>
        <begin position="52"/>
        <end position="64"/>
    </location>
</feature>
<reference evidence="2" key="2">
    <citation type="submission" date="2020-09" db="EMBL/GenBank/DDBJ databases">
        <authorList>
            <person name="Sun Q."/>
            <person name="Ohkuma M."/>
        </authorList>
    </citation>
    <scope>NUCLEOTIDE SEQUENCE</scope>
    <source>
        <strain evidence="2">JCM 4815</strain>
    </source>
</reference>
<feature type="region of interest" description="Disordered" evidence="1">
    <location>
        <begin position="326"/>
        <end position="346"/>
    </location>
</feature>
<dbReference type="AlphaFoldDB" id="A0A918PEF8"/>
<feature type="compositionally biased region" description="Basic and acidic residues" evidence="1">
    <location>
        <begin position="21"/>
        <end position="33"/>
    </location>
</feature>
<comment type="caution">
    <text evidence="2">The sequence shown here is derived from an EMBL/GenBank/DDBJ whole genome shotgun (WGS) entry which is preliminary data.</text>
</comment>